<dbReference type="PANTHER" id="PTHR43214">
    <property type="entry name" value="TWO-COMPONENT RESPONSE REGULATOR"/>
    <property type="match status" value="1"/>
</dbReference>
<dbReference type="InterPro" id="IPR000792">
    <property type="entry name" value="Tscrpt_reg_LuxR_C"/>
</dbReference>
<sequence length="232" mass="24670">MIRVLLADDDALVRAGLRMMLGAAEDILVVAEASDGQEVPALVDEHAPDLVLMDIRMPTMDGIEAARLLRARPDAPEIIMLTTFTTDSYVLRALQAGATGFLLKHTQPEDIVAALRRAADGEAVLSPDALHQLIATVTSPEAAPEGTSRTGVGTPPTDPEGEEHARQLLGRLGVREREVAVAVGEGKTNAQIAAALYMSVPTVKAHVSHILSKLGLNNRVQIALLVYRGGLR</sequence>
<organism evidence="5 6">
    <name type="scientific">Streptomyces parvulus</name>
    <dbReference type="NCBI Taxonomy" id="146923"/>
    <lineage>
        <taxon>Bacteria</taxon>
        <taxon>Bacillati</taxon>
        <taxon>Actinomycetota</taxon>
        <taxon>Actinomycetes</taxon>
        <taxon>Kitasatosporales</taxon>
        <taxon>Streptomycetaceae</taxon>
        <taxon>Streptomyces</taxon>
    </lineage>
</organism>
<evidence type="ECO:0000256" key="2">
    <source>
        <dbReference type="ARBA" id="ARBA00023015"/>
    </source>
</evidence>
<evidence type="ECO:0000313" key="6">
    <source>
        <dbReference type="Proteomes" id="UP000078468"/>
    </source>
</evidence>
<reference evidence="5 6" key="1">
    <citation type="submission" date="2016-05" db="EMBL/GenBank/DDBJ databases">
        <title>Non-Contiguous Finished Genome Sequence of Streptomyces parvulus 2297 Integrated Site-Specifically with Actinophage R4.</title>
        <authorList>
            <person name="Nishizawa T."/>
            <person name="Miura T."/>
            <person name="Harada C."/>
            <person name="Guo Y."/>
            <person name="Narisawa K."/>
            <person name="Ohta H."/>
            <person name="Takahashi H."/>
            <person name="Shirai M."/>
        </authorList>
    </citation>
    <scope>NUCLEOTIDE SEQUENCE [LARGE SCALE GENOMIC DNA]</scope>
    <source>
        <strain evidence="5 6">2297</strain>
        <plasmid evidence="6">pspa1</plasmid>
    </source>
</reference>
<dbReference type="GO" id="GO:0000160">
    <property type="term" value="P:phosphorelay signal transduction system"/>
    <property type="evidence" value="ECO:0007669"/>
    <property type="project" value="InterPro"/>
</dbReference>
<dbReference type="AlphaFoldDB" id="A0A191VAR1"/>
<keyword evidence="1" id="KW-0597">Phosphoprotein</keyword>
<dbReference type="InterPro" id="IPR001789">
    <property type="entry name" value="Sig_transdc_resp-reg_receiver"/>
</dbReference>
<dbReference type="SMART" id="SM00421">
    <property type="entry name" value="HTH_LUXR"/>
    <property type="match status" value="1"/>
</dbReference>
<dbReference type="CDD" id="cd06170">
    <property type="entry name" value="LuxR_C_like"/>
    <property type="match status" value="1"/>
</dbReference>
<dbReference type="Proteomes" id="UP000078468">
    <property type="component" value="Plasmid pspa1"/>
</dbReference>
<dbReference type="EMBL" id="CP015867">
    <property type="protein sequence ID" value="ANJ12012.1"/>
    <property type="molecule type" value="Genomic_DNA"/>
</dbReference>
<keyword evidence="4" id="KW-0804">Transcription</keyword>
<evidence type="ECO:0000256" key="3">
    <source>
        <dbReference type="ARBA" id="ARBA00023125"/>
    </source>
</evidence>
<evidence type="ECO:0000256" key="1">
    <source>
        <dbReference type="ARBA" id="ARBA00022553"/>
    </source>
</evidence>
<evidence type="ECO:0000256" key="4">
    <source>
        <dbReference type="ARBA" id="ARBA00023163"/>
    </source>
</evidence>
<dbReference type="InterPro" id="IPR011006">
    <property type="entry name" value="CheY-like_superfamily"/>
</dbReference>
<dbReference type="CDD" id="cd17535">
    <property type="entry name" value="REC_NarL-like"/>
    <property type="match status" value="1"/>
</dbReference>
<dbReference type="InterPro" id="IPR039420">
    <property type="entry name" value="WalR-like"/>
</dbReference>
<dbReference type="SUPFAM" id="SSF52172">
    <property type="entry name" value="CheY-like"/>
    <property type="match status" value="1"/>
</dbReference>
<protein>
    <submittedName>
        <fullName evidence="5">DNA-binding response regulator</fullName>
    </submittedName>
</protein>
<name>A0A191VAR1_9ACTN</name>
<dbReference type="Pfam" id="PF00072">
    <property type="entry name" value="Response_reg"/>
    <property type="match status" value="1"/>
</dbReference>
<dbReference type="PROSITE" id="PS00622">
    <property type="entry name" value="HTH_LUXR_1"/>
    <property type="match status" value="1"/>
</dbReference>
<dbReference type="Gene3D" id="3.40.50.2300">
    <property type="match status" value="1"/>
</dbReference>
<dbReference type="PANTHER" id="PTHR43214:SF24">
    <property type="entry name" value="TRANSCRIPTIONAL REGULATORY PROTEIN NARL-RELATED"/>
    <property type="match status" value="1"/>
</dbReference>
<dbReference type="KEGG" id="spav:Spa2297_33515"/>
<geneLocation type="plasmid" evidence="6">
    <name>pspa1</name>
</geneLocation>
<dbReference type="GeneID" id="91309831"/>
<keyword evidence="5" id="KW-0614">Plasmid</keyword>
<dbReference type="InterPro" id="IPR016032">
    <property type="entry name" value="Sig_transdc_resp-reg_C-effctor"/>
</dbReference>
<dbReference type="PRINTS" id="PR00038">
    <property type="entry name" value="HTHLUXR"/>
</dbReference>
<dbReference type="InterPro" id="IPR058245">
    <property type="entry name" value="NreC/VraR/RcsB-like_REC"/>
</dbReference>
<keyword evidence="2" id="KW-0805">Transcription regulation</keyword>
<gene>
    <name evidence="5" type="ORF">Spa2297_33515</name>
</gene>
<dbReference type="PROSITE" id="PS50043">
    <property type="entry name" value="HTH_LUXR_2"/>
    <property type="match status" value="1"/>
</dbReference>
<keyword evidence="3 5" id="KW-0238">DNA-binding</keyword>
<dbReference type="GO" id="GO:0003677">
    <property type="term" value="F:DNA binding"/>
    <property type="evidence" value="ECO:0007669"/>
    <property type="project" value="UniProtKB-KW"/>
</dbReference>
<dbReference type="GO" id="GO:0006355">
    <property type="term" value="P:regulation of DNA-templated transcription"/>
    <property type="evidence" value="ECO:0007669"/>
    <property type="project" value="InterPro"/>
</dbReference>
<dbReference type="PROSITE" id="PS50110">
    <property type="entry name" value="RESPONSE_REGULATORY"/>
    <property type="match status" value="1"/>
</dbReference>
<dbReference type="RefSeq" id="WP_064732341.1">
    <property type="nucleotide sequence ID" value="NZ_BMRX01000033.1"/>
</dbReference>
<accession>A0A191VAR1</accession>
<dbReference type="Pfam" id="PF00196">
    <property type="entry name" value="GerE"/>
    <property type="match status" value="1"/>
</dbReference>
<proteinExistence type="predicted"/>
<dbReference type="SMART" id="SM00448">
    <property type="entry name" value="REC"/>
    <property type="match status" value="1"/>
</dbReference>
<evidence type="ECO:0000313" key="5">
    <source>
        <dbReference type="EMBL" id="ANJ12012.1"/>
    </source>
</evidence>
<dbReference type="SUPFAM" id="SSF46894">
    <property type="entry name" value="C-terminal effector domain of the bipartite response regulators"/>
    <property type="match status" value="1"/>
</dbReference>